<evidence type="ECO:0000256" key="8">
    <source>
        <dbReference type="ARBA" id="ARBA00055345"/>
    </source>
</evidence>
<dbReference type="PRINTS" id="PR00423">
    <property type="entry name" value="CELLDVISFTSZ"/>
</dbReference>
<keyword evidence="16" id="KW-1185">Reference proteome</keyword>
<dbReference type="GO" id="GO:0032153">
    <property type="term" value="C:cell division site"/>
    <property type="evidence" value="ECO:0007669"/>
    <property type="project" value="UniProtKB-UniRule"/>
</dbReference>
<dbReference type="NCBIfam" id="TIGR00065">
    <property type="entry name" value="ftsZ"/>
    <property type="match status" value="1"/>
</dbReference>
<dbReference type="PANTHER" id="PTHR30314">
    <property type="entry name" value="CELL DIVISION PROTEIN FTSZ-RELATED"/>
    <property type="match status" value="1"/>
</dbReference>
<proteinExistence type="inferred from homology"/>
<dbReference type="FunFam" id="3.30.1330.20:FF:000005">
    <property type="entry name" value="Cell division protein FtsZ"/>
    <property type="match status" value="1"/>
</dbReference>
<feature type="compositionally biased region" description="Pro residues" evidence="12">
    <location>
        <begin position="329"/>
        <end position="341"/>
    </location>
</feature>
<evidence type="ECO:0000256" key="6">
    <source>
        <dbReference type="ARBA" id="ARBA00023210"/>
    </source>
</evidence>
<dbReference type="HAMAP" id="MF_00909">
    <property type="entry name" value="FtsZ"/>
    <property type="match status" value="1"/>
</dbReference>
<dbReference type="RefSeq" id="WP_111863862.1">
    <property type="nucleotide sequence ID" value="NZ_QLYX01000002.1"/>
</dbReference>
<keyword evidence="7 9" id="KW-0131">Cell cycle</keyword>
<dbReference type="InterPro" id="IPR000158">
    <property type="entry name" value="Cell_div_FtsZ"/>
</dbReference>
<dbReference type="SMART" id="SM00865">
    <property type="entry name" value="Tubulin_C"/>
    <property type="match status" value="1"/>
</dbReference>
<dbReference type="GO" id="GO:0030428">
    <property type="term" value="C:cell septum"/>
    <property type="evidence" value="ECO:0007669"/>
    <property type="project" value="UniProtKB-ARBA"/>
</dbReference>
<keyword evidence="4 9" id="KW-0547">Nucleotide-binding</keyword>
<keyword evidence="5 9" id="KW-0342">GTP-binding</keyword>
<feature type="compositionally biased region" description="Low complexity" evidence="12">
    <location>
        <begin position="360"/>
        <end position="385"/>
    </location>
</feature>
<keyword evidence="2 9" id="KW-0963">Cytoplasm</keyword>
<evidence type="ECO:0000256" key="1">
    <source>
        <dbReference type="ARBA" id="ARBA00009690"/>
    </source>
</evidence>
<feature type="binding site" evidence="9">
    <location>
        <position position="136"/>
    </location>
    <ligand>
        <name>GTP</name>
        <dbReference type="ChEBI" id="CHEBI:37565"/>
    </ligand>
</feature>
<gene>
    <name evidence="9" type="primary">ftsZ</name>
    <name evidence="15" type="ORF">DPM19_06580</name>
</gene>
<dbReference type="InterPro" id="IPR024757">
    <property type="entry name" value="FtsZ_C"/>
</dbReference>
<feature type="domain" description="Tubulin/FtsZ 2-layer sandwich" evidence="14">
    <location>
        <begin position="204"/>
        <end position="321"/>
    </location>
</feature>
<feature type="binding site" evidence="9">
    <location>
        <position position="140"/>
    </location>
    <ligand>
        <name>GTP</name>
        <dbReference type="ChEBI" id="CHEBI:37565"/>
    </ligand>
</feature>
<dbReference type="PANTHER" id="PTHR30314:SF3">
    <property type="entry name" value="MITOCHONDRIAL DIVISION PROTEIN FSZA"/>
    <property type="match status" value="1"/>
</dbReference>
<evidence type="ECO:0000256" key="7">
    <source>
        <dbReference type="ARBA" id="ARBA00023306"/>
    </source>
</evidence>
<dbReference type="SMART" id="SM00864">
    <property type="entry name" value="Tubulin"/>
    <property type="match status" value="1"/>
</dbReference>
<dbReference type="SUPFAM" id="SSF52490">
    <property type="entry name" value="Tubulin nucleotide-binding domain-like"/>
    <property type="match status" value="1"/>
</dbReference>
<dbReference type="GO" id="GO:0003924">
    <property type="term" value="F:GTPase activity"/>
    <property type="evidence" value="ECO:0007669"/>
    <property type="project" value="UniProtKB-UniRule"/>
</dbReference>
<evidence type="ECO:0000313" key="15">
    <source>
        <dbReference type="EMBL" id="RAY16523.1"/>
    </source>
</evidence>
<accession>A0A365HE46</accession>
<sequence length="464" mass="47688">MAAPQNYLAVIKVVGIGGGGVNAVNRMIEEGLKGVEFIAINTDAQALLMSDADVKLDVGRELTRGLGAGANPDVGRKAAEDHREEIEEVLKGADMVFVTAGEGGGTGTGGAPVVANIARSLGALTIGVVTRPFSFEGKRRAMQAEAGIETLRDEVDTLIVIPNDRLLSISDRQVSVLDAFKAADQVLLSGVQGITDLITTPGLINLDFADVKSVMSGAGSALMGIGSARGDDRSVAAAEMAISSPLLEASIDGAHGVLLSISGGSDLGLFEINEAAQLVSNAAAPDANIIFGAVIDDALGDEVRVTVIAAGFDEGRPSKPAPETRRLQTPPPRAAAPPPSTAPANPIPSRISRPEPPQQPVAQAAAASPAAPPREALSAEPAEPATSRPADDERDSESAARPNVPRPASEPTAARTSQPAPAAPADTDGDSPAAPGWKDKEPARRRQPVVFDEDDDLDVPDFLK</sequence>
<evidence type="ECO:0000256" key="3">
    <source>
        <dbReference type="ARBA" id="ARBA00022618"/>
    </source>
</evidence>
<evidence type="ECO:0000256" key="2">
    <source>
        <dbReference type="ARBA" id="ARBA00022490"/>
    </source>
</evidence>
<evidence type="ECO:0000256" key="4">
    <source>
        <dbReference type="ARBA" id="ARBA00022741"/>
    </source>
</evidence>
<evidence type="ECO:0000256" key="5">
    <source>
        <dbReference type="ARBA" id="ARBA00023134"/>
    </source>
</evidence>
<feature type="binding site" evidence="9">
    <location>
        <begin position="105"/>
        <end position="107"/>
    </location>
    <ligand>
        <name>GTP</name>
        <dbReference type="ChEBI" id="CHEBI:37565"/>
    </ligand>
</feature>
<keyword evidence="6 9" id="KW-0717">Septation</keyword>
<dbReference type="GO" id="GO:0005525">
    <property type="term" value="F:GTP binding"/>
    <property type="evidence" value="ECO:0007669"/>
    <property type="project" value="UniProtKB-UniRule"/>
</dbReference>
<dbReference type="InterPro" id="IPR018316">
    <property type="entry name" value="Tubulin/FtsZ_2-layer-sand-dom"/>
</dbReference>
<comment type="subcellular location">
    <subcellularLocation>
        <location evidence="9">Cytoplasm</location>
    </subcellularLocation>
    <text evidence="9">Assembles at midcell at the inner surface of the cytoplasmic membrane.</text>
</comment>
<name>A0A365HE46_9ACTN</name>
<feature type="compositionally biased region" description="Acidic residues" evidence="12">
    <location>
        <begin position="451"/>
        <end position="464"/>
    </location>
</feature>
<dbReference type="GO" id="GO:0000917">
    <property type="term" value="P:division septum assembly"/>
    <property type="evidence" value="ECO:0007669"/>
    <property type="project" value="UniProtKB-KW"/>
</dbReference>
<dbReference type="PROSITE" id="PS01135">
    <property type="entry name" value="FTSZ_2"/>
    <property type="match status" value="1"/>
</dbReference>
<comment type="caution">
    <text evidence="15">The sequence shown here is derived from an EMBL/GenBank/DDBJ whole genome shotgun (WGS) entry which is preliminary data.</text>
</comment>
<dbReference type="InterPro" id="IPR037103">
    <property type="entry name" value="Tubulin/FtsZ-like_C"/>
</dbReference>
<dbReference type="InterPro" id="IPR008280">
    <property type="entry name" value="Tub_FtsZ_C"/>
</dbReference>
<dbReference type="OrthoDB" id="9813375at2"/>
<dbReference type="SUPFAM" id="SSF55307">
    <property type="entry name" value="Tubulin C-terminal domain-like"/>
    <property type="match status" value="1"/>
</dbReference>
<dbReference type="GO" id="GO:0051258">
    <property type="term" value="P:protein polymerization"/>
    <property type="evidence" value="ECO:0007669"/>
    <property type="project" value="UniProtKB-UniRule"/>
</dbReference>
<evidence type="ECO:0000256" key="10">
    <source>
        <dbReference type="NCBIfam" id="TIGR00065"/>
    </source>
</evidence>
<dbReference type="FunFam" id="3.40.50.1440:FF:000023">
    <property type="entry name" value="Cell division protein FtsZ"/>
    <property type="match status" value="1"/>
</dbReference>
<dbReference type="EMBL" id="QLYX01000002">
    <property type="protein sequence ID" value="RAY16523.1"/>
    <property type="molecule type" value="Genomic_DNA"/>
</dbReference>
<dbReference type="InterPro" id="IPR036525">
    <property type="entry name" value="Tubulin/FtsZ_GTPase_sf"/>
</dbReference>
<dbReference type="Gene3D" id="3.40.50.1440">
    <property type="entry name" value="Tubulin/FtsZ, GTPase domain"/>
    <property type="match status" value="1"/>
</dbReference>
<dbReference type="Pfam" id="PF12327">
    <property type="entry name" value="FtsZ_C"/>
    <property type="match status" value="1"/>
</dbReference>
<feature type="domain" description="Tubulin/FtsZ GTPase" evidence="13">
    <location>
        <begin position="10"/>
        <end position="202"/>
    </location>
</feature>
<protein>
    <recommendedName>
        <fullName evidence="9 10">Cell division protein FtsZ</fullName>
    </recommendedName>
</protein>
<dbReference type="InterPro" id="IPR045061">
    <property type="entry name" value="FtsZ/CetZ"/>
</dbReference>
<feature type="compositionally biased region" description="Low complexity" evidence="12">
    <location>
        <begin position="419"/>
        <end position="435"/>
    </location>
</feature>
<dbReference type="GO" id="GO:0005737">
    <property type="term" value="C:cytoplasm"/>
    <property type="evidence" value="ECO:0007669"/>
    <property type="project" value="UniProtKB-SubCell"/>
</dbReference>
<dbReference type="PROSITE" id="PS01134">
    <property type="entry name" value="FTSZ_1"/>
    <property type="match status" value="1"/>
</dbReference>
<dbReference type="CDD" id="cd02201">
    <property type="entry name" value="FtsZ_type1"/>
    <property type="match status" value="1"/>
</dbReference>
<evidence type="ECO:0000256" key="9">
    <source>
        <dbReference type="HAMAP-Rule" id="MF_00909"/>
    </source>
</evidence>
<evidence type="ECO:0000256" key="12">
    <source>
        <dbReference type="SAM" id="MobiDB-lite"/>
    </source>
</evidence>
<dbReference type="Proteomes" id="UP000251891">
    <property type="component" value="Unassembled WGS sequence"/>
</dbReference>
<dbReference type="GO" id="GO:0043093">
    <property type="term" value="P:FtsZ-dependent cytokinesis"/>
    <property type="evidence" value="ECO:0007669"/>
    <property type="project" value="UniProtKB-UniRule"/>
</dbReference>
<feature type="compositionally biased region" description="Low complexity" evidence="12">
    <location>
        <begin position="342"/>
        <end position="351"/>
    </location>
</feature>
<evidence type="ECO:0000256" key="11">
    <source>
        <dbReference type="RuleBase" id="RU000631"/>
    </source>
</evidence>
<comment type="function">
    <text evidence="8 9 11">Essential cell division protein that forms a contractile ring structure (Z ring) at the future cell division site. The regulation of the ring assembly controls the timing and the location of cell division. One of the functions of the FtsZ ring is to recruit other cell division proteins to the septum to produce a new cell wall between the dividing cells. Binds GTP and shows GTPase activity.</text>
</comment>
<feature type="binding site" evidence="9">
    <location>
        <begin position="18"/>
        <end position="22"/>
    </location>
    <ligand>
        <name>GTP</name>
        <dbReference type="ChEBI" id="CHEBI:37565"/>
    </ligand>
</feature>
<keyword evidence="3 9" id="KW-0132">Cell division</keyword>
<evidence type="ECO:0000259" key="13">
    <source>
        <dbReference type="SMART" id="SM00864"/>
    </source>
</evidence>
<feature type="binding site" evidence="9">
    <location>
        <position position="184"/>
    </location>
    <ligand>
        <name>GTP</name>
        <dbReference type="ChEBI" id="CHEBI:37565"/>
    </ligand>
</feature>
<comment type="similarity">
    <text evidence="1 9 11">Belongs to the FtsZ family.</text>
</comment>
<dbReference type="Pfam" id="PF00091">
    <property type="entry name" value="Tubulin"/>
    <property type="match status" value="1"/>
</dbReference>
<feature type="compositionally biased region" description="Basic and acidic residues" evidence="12">
    <location>
        <begin position="313"/>
        <end position="326"/>
    </location>
</feature>
<comment type="subunit">
    <text evidence="9">Homodimer. Polymerizes to form a dynamic ring structure in a strictly GTP-dependent manner. Interacts directly with several other division proteins.</text>
</comment>
<dbReference type="AlphaFoldDB" id="A0A365HE46"/>
<evidence type="ECO:0000313" key="16">
    <source>
        <dbReference type="Proteomes" id="UP000251891"/>
    </source>
</evidence>
<dbReference type="Gene3D" id="3.30.1330.20">
    <property type="entry name" value="Tubulin/FtsZ, C-terminal domain"/>
    <property type="match status" value="1"/>
</dbReference>
<reference evidence="15 16" key="1">
    <citation type="submission" date="2018-06" db="EMBL/GenBank/DDBJ databases">
        <title>Actinomadura craniellae sp. nov. isolated from marine sponge Craniella sp.</title>
        <authorList>
            <person name="Li L."/>
            <person name="Xu Q.H."/>
            <person name="Lin H.W."/>
            <person name="Lu Y.H."/>
        </authorList>
    </citation>
    <scope>NUCLEOTIDE SEQUENCE [LARGE SCALE GENOMIC DNA]</scope>
    <source>
        <strain evidence="15 16">LHW63021</strain>
    </source>
</reference>
<dbReference type="InterPro" id="IPR003008">
    <property type="entry name" value="Tubulin_FtsZ_GTPase"/>
</dbReference>
<evidence type="ECO:0000259" key="14">
    <source>
        <dbReference type="SMART" id="SM00865"/>
    </source>
</evidence>
<organism evidence="15 16">
    <name type="scientific">Actinomadura craniellae</name>
    <dbReference type="NCBI Taxonomy" id="2231787"/>
    <lineage>
        <taxon>Bacteria</taxon>
        <taxon>Bacillati</taxon>
        <taxon>Actinomycetota</taxon>
        <taxon>Actinomycetes</taxon>
        <taxon>Streptosporangiales</taxon>
        <taxon>Thermomonosporaceae</taxon>
        <taxon>Actinomadura</taxon>
    </lineage>
</organism>
<dbReference type="InterPro" id="IPR020805">
    <property type="entry name" value="Cell_div_FtsZ_CS"/>
</dbReference>
<feature type="region of interest" description="Disordered" evidence="12">
    <location>
        <begin position="313"/>
        <end position="464"/>
    </location>
</feature>